<dbReference type="InterPro" id="IPR052389">
    <property type="entry name" value="Sec_Metab_Biosynth-Assoc"/>
</dbReference>
<evidence type="ECO:0000259" key="1">
    <source>
        <dbReference type="Pfam" id="PF13622"/>
    </source>
</evidence>
<keyword evidence="4" id="KW-1185">Reference proteome</keyword>
<dbReference type="PANTHER" id="PTHR38110">
    <property type="entry name" value="CHROMOSOME 23, WHOLE GENOME SHOTGUN SEQUENCE"/>
    <property type="match status" value="1"/>
</dbReference>
<evidence type="ECO:0000313" key="4">
    <source>
        <dbReference type="Proteomes" id="UP000824998"/>
    </source>
</evidence>
<feature type="domain" description="Acyl-CoA thioesterase-like C-terminal" evidence="2">
    <location>
        <begin position="164"/>
        <end position="328"/>
    </location>
</feature>
<dbReference type="OrthoDB" id="2532955at2759"/>
<dbReference type="InterPro" id="IPR049450">
    <property type="entry name" value="ACOT8-like_C"/>
</dbReference>
<dbReference type="EMBL" id="MU251397">
    <property type="protein sequence ID" value="KAG9236898.1"/>
    <property type="molecule type" value="Genomic_DNA"/>
</dbReference>
<protein>
    <submittedName>
        <fullName evidence="3">Thioesterase-like superfamily-domain-containing protein</fullName>
    </submittedName>
</protein>
<reference evidence="3" key="1">
    <citation type="journal article" date="2021" name="IMA Fungus">
        <title>Genomic characterization of three marine fungi, including Emericellopsis atlantica sp. nov. with signatures of a generalist lifestyle and marine biomass degradation.</title>
        <authorList>
            <person name="Hagestad O.C."/>
            <person name="Hou L."/>
            <person name="Andersen J.H."/>
            <person name="Hansen E.H."/>
            <person name="Altermark B."/>
            <person name="Li C."/>
            <person name="Kuhnert E."/>
            <person name="Cox R.J."/>
            <person name="Crous P.W."/>
            <person name="Spatafora J.W."/>
            <person name="Lail K."/>
            <person name="Amirebrahimi M."/>
            <person name="Lipzen A."/>
            <person name="Pangilinan J."/>
            <person name="Andreopoulos W."/>
            <person name="Hayes R.D."/>
            <person name="Ng V."/>
            <person name="Grigoriev I.V."/>
            <person name="Jackson S.A."/>
            <person name="Sutton T.D.S."/>
            <person name="Dobson A.D.W."/>
            <person name="Rama T."/>
        </authorList>
    </citation>
    <scope>NUCLEOTIDE SEQUENCE</scope>
    <source>
        <strain evidence="3">TRa018bII</strain>
    </source>
</reference>
<evidence type="ECO:0000313" key="3">
    <source>
        <dbReference type="EMBL" id="KAG9236898.1"/>
    </source>
</evidence>
<dbReference type="SUPFAM" id="SSF54637">
    <property type="entry name" value="Thioesterase/thiol ester dehydrase-isomerase"/>
    <property type="match status" value="2"/>
</dbReference>
<dbReference type="AlphaFoldDB" id="A0A9P7YPR2"/>
<dbReference type="Pfam" id="PF20789">
    <property type="entry name" value="4HBT_3C"/>
    <property type="match status" value="1"/>
</dbReference>
<dbReference type="Gene3D" id="2.40.160.210">
    <property type="entry name" value="Acyl-CoA thioesterase, double hotdog domain"/>
    <property type="match status" value="2"/>
</dbReference>
<comment type="caution">
    <text evidence="3">The sequence shown here is derived from an EMBL/GenBank/DDBJ whole genome shotgun (WGS) entry which is preliminary data.</text>
</comment>
<accession>A0A9P7YPR2</accession>
<sequence>MALPKEDKTFAEATVVRAKSSHTYEAYFYESWCIGTVPHGGYVTACFLQVAATHFATTLSKQNQPHSIALHIDFLRRTQAGPALFTVRDTKLGRQTSVIHVTLTQSGREEVLAVITNSNMHTEDGVSFPTTYNLNPAPLPVATNLLSKNTDKNWRLQSNMPLSEFRRATQKTEFYFPREGQASKTCADEWIRLSTGEKWTNASLGYVSDVWPVSLLGQIVSKLLFLRLTNPRFQMPVEASLREENIYDFPEAYNAPVVPDSNGKVTGTMWYPTLLLNLDFKKSLPEEGVEWLFVRTEAKQIKKGRLDIETVILDAEGDLVALSHHVALAVPSERNVAKRVTGASKM</sequence>
<feature type="domain" description="Acyl-CoA thioesterase-like N-terminal HotDog" evidence="1">
    <location>
        <begin position="30"/>
        <end position="116"/>
    </location>
</feature>
<gene>
    <name evidence="3" type="ORF">BJ875DRAFT_198976</name>
</gene>
<name>A0A9P7YPR2_9HELO</name>
<dbReference type="PANTHER" id="PTHR38110:SF1">
    <property type="entry name" value="THIOESTERASE DOMAIN-CONTAINING PROTEIN"/>
    <property type="match status" value="1"/>
</dbReference>
<dbReference type="InterPro" id="IPR029069">
    <property type="entry name" value="HotDog_dom_sf"/>
</dbReference>
<dbReference type="InterPro" id="IPR049449">
    <property type="entry name" value="TesB_ACOT8-like_N"/>
</dbReference>
<evidence type="ECO:0000259" key="2">
    <source>
        <dbReference type="Pfam" id="PF20789"/>
    </source>
</evidence>
<dbReference type="InterPro" id="IPR042171">
    <property type="entry name" value="Acyl-CoA_hotdog"/>
</dbReference>
<proteinExistence type="predicted"/>
<dbReference type="Proteomes" id="UP000824998">
    <property type="component" value="Unassembled WGS sequence"/>
</dbReference>
<dbReference type="Pfam" id="PF13622">
    <property type="entry name" value="4HBT_3"/>
    <property type="match status" value="1"/>
</dbReference>
<organism evidence="3 4">
    <name type="scientific">Amylocarpus encephaloides</name>
    <dbReference type="NCBI Taxonomy" id="45428"/>
    <lineage>
        <taxon>Eukaryota</taxon>
        <taxon>Fungi</taxon>
        <taxon>Dikarya</taxon>
        <taxon>Ascomycota</taxon>
        <taxon>Pezizomycotina</taxon>
        <taxon>Leotiomycetes</taxon>
        <taxon>Helotiales</taxon>
        <taxon>Helotiales incertae sedis</taxon>
        <taxon>Amylocarpus</taxon>
    </lineage>
</organism>